<dbReference type="GO" id="GO:0010038">
    <property type="term" value="P:response to metal ion"/>
    <property type="evidence" value="ECO:0007669"/>
    <property type="project" value="InterPro"/>
</dbReference>
<gene>
    <name evidence="2" type="ORF">HYY65_13145</name>
</gene>
<dbReference type="PANTHER" id="PTHR23419:SF8">
    <property type="entry name" value="FI09726P"/>
    <property type="match status" value="1"/>
</dbReference>
<accession>A0A932M1Y4</accession>
<name>A0A932M1Y4_UNCTE</name>
<dbReference type="PANTHER" id="PTHR23419">
    <property type="entry name" value="DIVALENT CATION TOLERANCE CUTA-RELATED"/>
    <property type="match status" value="1"/>
</dbReference>
<comment type="caution">
    <text evidence="2">The sequence shown here is derived from an EMBL/GenBank/DDBJ whole genome shotgun (WGS) entry which is preliminary data.</text>
</comment>
<evidence type="ECO:0000256" key="1">
    <source>
        <dbReference type="ARBA" id="ARBA00010169"/>
    </source>
</evidence>
<reference evidence="2" key="1">
    <citation type="submission" date="2020-07" db="EMBL/GenBank/DDBJ databases">
        <title>Huge and variable diversity of episymbiotic CPR bacteria and DPANN archaea in groundwater ecosystems.</title>
        <authorList>
            <person name="He C.Y."/>
            <person name="Keren R."/>
            <person name="Whittaker M."/>
            <person name="Farag I.F."/>
            <person name="Doudna J."/>
            <person name="Cate J.H.D."/>
            <person name="Banfield J.F."/>
        </authorList>
    </citation>
    <scope>NUCLEOTIDE SEQUENCE</scope>
    <source>
        <strain evidence="2">NC_groundwater_717_Ag_S-0.2um_59_8</strain>
    </source>
</reference>
<evidence type="ECO:0000313" key="2">
    <source>
        <dbReference type="EMBL" id="MBI3015970.1"/>
    </source>
</evidence>
<dbReference type="AlphaFoldDB" id="A0A932M1Y4"/>
<dbReference type="SUPFAM" id="SSF54913">
    <property type="entry name" value="GlnB-like"/>
    <property type="match status" value="1"/>
</dbReference>
<evidence type="ECO:0000313" key="3">
    <source>
        <dbReference type="Proteomes" id="UP000741360"/>
    </source>
</evidence>
<dbReference type="Pfam" id="PF03091">
    <property type="entry name" value="CutA1"/>
    <property type="match status" value="1"/>
</dbReference>
<dbReference type="Proteomes" id="UP000741360">
    <property type="component" value="Unassembled WGS sequence"/>
</dbReference>
<dbReference type="Gene3D" id="3.30.70.120">
    <property type="match status" value="1"/>
</dbReference>
<dbReference type="InterPro" id="IPR015867">
    <property type="entry name" value="N-reg_PII/ATP_PRibTrfase_C"/>
</dbReference>
<proteinExistence type="inferred from homology"/>
<dbReference type="EMBL" id="JACPSX010000253">
    <property type="protein sequence ID" value="MBI3015970.1"/>
    <property type="molecule type" value="Genomic_DNA"/>
</dbReference>
<dbReference type="InterPro" id="IPR004323">
    <property type="entry name" value="Ion_tolerance_CutA"/>
</dbReference>
<organism evidence="2 3">
    <name type="scientific">Tectimicrobiota bacterium</name>
    <dbReference type="NCBI Taxonomy" id="2528274"/>
    <lineage>
        <taxon>Bacteria</taxon>
        <taxon>Pseudomonadati</taxon>
        <taxon>Nitrospinota/Tectimicrobiota group</taxon>
        <taxon>Candidatus Tectimicrobiota</taxon>
    </lineage>
</organism>
<dbReference type="GO" id="GO:0005507">
    <property type="term" value="F:copper ion binding"/>
    <property type="evidence" value="ECO:0007669"/>
    <property type="project" value="TreeGrafter"/>
</dbReference>
<comment type="similarity">
    <text evidence="1">Belongs to the CutA family.</text>
</comment>
<protein>
    <submittedName>
        <fullName evidence="2">Divalent-cation tolerance protein CutA</fullName>
    </submittedName>
</protein>
<sequence>MGEQPEVVLIFSTVGSREEGERIATALIERKEAACVNLVPGLTSIYSWEGKLCRQEEVLLLVKTLRRRIPDVIEIVRRLHSYQVPEIIAVSVTDGLPEYLKWVVDEAGGPGG</sequence>
<dbReference type="InterPro" id="IPR011322">
    <property type="entry name" value="N-reg_PII-like_a/b"/>
</dbReference>